<accession>A0ABZ3CJ08</accession>
<feature type="chain" id="PRO_5045938864" evidence="2">
    <location>
        <begin position="22"/>
        <end position="192"/>
    </location>
</feature>
<dbReference type="RefSeq" id="WP_342387910.1">
    <property type="nucleotide sequence ID" value="NZ_CP138333.2"/>
</dbReference>
<dbReference type="Proteomes" id="UP001455384">
    <property type="component" value="Chromosome"/>
</dbReference>
<gene>
    <name evidence="3" type="ORF">RQP18_11900</name>
</gene>
<evidence type="ECO:0000313" key="4">
    <source>
        <dbReference type="Proteomes" id="UP001455384"/>
    </source>
</evidence>
<feature type="transmembrane region" description="Helical" evidence="1">
    <location>
        <begin position="114"/>
        <end position="137"/>
    </location>
</feature>
<evidence type="ECO:0000313" key="3">
    <source>
        <dbReference type="EMBL" id="WZX29347.1"/>
    </source>
</evidence>
<keyword evidence="1" id="KW-0812">Transmembrane</keyword>
<evidence type="ECO:0000256" key="1">
    <source>
        <dbReference type="SAM" id="Phobius"/>
    </source>
</evidence>
<keyword evidence="1" id="KW-0472">Membrane</keyword>
<reference evidence="4" key="1">
    <citation type="submission" date="2023-10" db="EMBL/GenBank/DDBJ databases">
        <title>Genome analysis and identification of Salinococcus sp. Bachu38 nov., a PGPR from the rhizosphere of Tamarix.</title>
        <authorList>
            <person name="Liang Z."/>
            <person name="Zhang X."/>
            <person name="Jia J."/>
            <person name="Chen X."/>
            <person name="Wang Y."/>
            <person name="Wang Q."/>
            <person name="Wang R."/>
        </authorList>
    </citation>
    <scope>NUCLEOTIDE SEQUENCE [LARGE SCALE GENOMIC DNA]</scope>
    <source>
        <strain evidence="4">Bachu38</strain>
    </source>
</reference>
<protein>
    <submittedName>
        <fullName evidence="3">Uncharacterized protein</fullName>
    </submittedName>
</protein>
<evidence type="ECO:0000256" key="2">
    <source>
        <dbReference type="SAM" id="SignalP"/>
    </source>
</evidence>
<proteinExistence type="predicted"/>
<keyword evidence="1" id="KW-1133">Transmembrane helix</keyword>
<organism evidence="3 4">
    <name type="scientific">Salinicoccus bachuensis</name>
    <dbReference type="NCBI Taxonomy" id="3136731"/>
    <lineage>
        <taxon>Bacteria</taxon>
        <taxon>Bacillati</taxon>
        <taxon>Bacillota</taxon>
        <taxon>Bacilli</taxon>
        <taxon>Bacillales</taxon>
        <taxon>Staphylococcaceae</taxon>
        <taxon>Salinicoccus</taxon>
    </lineage>
</organism>
<dbReference type="EMBL" id="CP138333">
    <property type="protein sequence ID" value="WZX29347.1"/>
    <property type="molecule type" value="Genomic_DNA"/>
</dbReference>
<sequence length="192" mass="21323">MSLRKVVFVMMSLLMFSSLFFEPVKTFATTKSFSSPPQTISHSDEKERALDQSIYIDLENRTASLDRAKALQGYAFTEKELQIVEDRLGSLTDEEVQLMIEEASPVSEDEVTTMVAPVIVWGGVAILGIFTGAALYFSSKYMTHVEKQNLINRCYDMGGTPSLDSGDTGGMGGAPKKAWWKISNTYTFECVK</sequence>
<feature type="signal peptide" evidence="2">
    <location>
        <begin position="1"/>
        <end position="21"/>
    </location>
</feature>
<keyword evidence="2" id="KW-0732">Signal</keyword>
<name>A0ABZ3CJ08_9STAP</name>
<keyword evidence="4" id="KW-1185">Reference proteome</keyword>